<dbReference type="GO" id="GO:0016829">
    <property type="term" value="F:lyase activity"/>
    <property type="evidence" value="ECO:0007669"/>
    <property type="project" value="UniProtKB-KW"/>
</dbReference>
<comment type="caution">
    <text evidence="4">The sequence shown here is derived from an EMBL/GenBank/DDBJ whole genome shotgun (WGS) entry which is preliminary data.</text>
</comment>
<dbReference type="SUPFAM" id="SSF53800">
    <property type="entry name" value="Chelatase"/>
    <property type="match status" value="1"/>
</dbReference>
<feature type="compositionally biased region" description="Low complexity" evidence="3">
    <location>
        <begin position="184"/>
        <end position="204"/>
    </location>
</feature>
<dbReference type="AlphaFoldDB" id="A0A100XIW9"/>
<keyword evidence="1" id="KW-0479">Metal-binding</keyword>
<organism evidence="4 5">
    <name type="scientific">Mycolicibacterium thermoresistibile</name>
    <name type="common">Mycobacterium thermoresistibile</name>
    <dbReference type="NCBI Taxonomy" id="1797"/>
    <lineage>
        <taxon>Bacteria</taxon>
        <taxon>Bacillati</taxon>
        <taxon>Actinomycetota</taxon>
        <taxon>Actinomycetes</taxon>
        <taxon>Mycobacteriales</taxon>
        <taxon>Mycobacteriaceae</taxon>
        <taxon>Mycolicibacterium</taxon>
    </lineage>
</organism>
<dbReference type="Pfam" id="PF01903">
    <property type="entry name" value="CbiX"/>
    <property type="match status" value="1"/>
</dbReference>
<dbReference type="InterPro" id="IPR050963">
    <property type="entry name" value="Sirohydro_Cobaltochel/CbiX"/>
</dbReference>
<accession>A0A100XIW9</accession>
<evidence type="ECO:0000313" key="4">
    <source>
        <dbReference type="EMBL" id="GAT17429.1"/>
    </source>
</evidence>
<dbReference type="OMA" id="QAGPPGC"/>
<proteinExistence type="predicted"/>
<protein>
    <recommendedName>
        <fullName evidence="6">Cobalamin (Vitamin B12) biosynthesis CbiX protein</fullName>
    </recommendedName>
</protein>
<reference evidence="4 5" key="1">
    <citation type="journal article" date="2016" name="Genome Announc.">
        <title>Draft Genome Sequences of Five Rapidly Growing Mycobacterium Species, M. thermoresistibile, M. fortuitum subsp. acetamidolyticum, M. canariasense, M. brisbanense, and M. novocastrense.</title>
        <authorList>
            <person name="Katahira K."/>
            <person name="Ogura Y."/>
            <person name="Gotoh Y."/>
            <person name="Hayashi T."/>
        </authorList>
    </citation>
    <scope>NUCLEOTIDE SEQUENCE [LARGE SCALE GENOMIC DNA]</scope>
    <source>
        <strain evidence="4 5">JCM6362</strain>
    </source>
</reference>
<evidence type="ECO:0000256" key="1">
    <source>
        <dbReference type="ARBA" id="ARBA00022723"/>
    </source>
</evidence>
<evidence type="ECO:0008006" key="6">
    <source>
        <dbReference type="Google" id="ProtNLM"/>
    </source>
</evidence>
<sequence length="210" mass="21241">MLADTKGPAVVVPAFLAPGYHVNTDLPARIAESGHRRVTVTRALGPDPVLAAIMRTRLLEAGWSPGDAVVMAAAGSSDPVARRGLMRAANLLADMVGEVHLGFIAQAGAATGVPAVADLVGRLCRSGGRVFVASYLLAPGVFHARLRGCGAHGVAEPLGTHPDLVALLARRFTQAGPPGCGTTPSASSSSPSRLPARSPAHSSAQPSSGP</sequence>
<gene>
    <name evidence="4" type="ORF">RMCT_4398</name>
</gene>
<keyword evidence="2" id="KW-0456">Lyase</keyword>
<dbReference type="Proteomes" id="UP000069654">
    <property type="component" value="Unassembled WGS sequence"/>
</dbReference>
<evidence type="ECO:0000256" key="2">
    <source>
        <dbReference type="ARBA" id="ARBA00023239"/>
    </source>
</evidence>
<dbReference type="EMBL" id="BCTB01000053">
    <property type="protein sequence ID" value="GAT17429.1"/>
    <property type="molecule type" value="Genomic_DNA"/>
</dbReference>
<evidence type="ECO:0000256" key="3">
    <source>
        <dbReference type="SAM" id="MobiDB-lite"/>
    </source>
</evidence>
<dbReference type="GO" id="GO:0046872">
    <property type="term" value="F:metal ion binding"/>
    <property type="evidence" value="ECO:0007669"/>
    <property type="project" value="UniProtKB-KW"/>
</dbReference>
<dbReference type="InterPro" id="IPR002762">
    <property type="entry name" value="CbiX-like"/>
</dbReference>
<name>A0A100XIW9_MYCTH</name>
<dbReference type="PANTHER" id="PTHR33542:SF5">
    <property type="entry name" value="FERROCHELATASE CHE1"/>
    <property type="match status" value="1"/>
</dbReference>
<evidence type="ECO:0000313" key="5">
    <source>
        <dbReference type="Proteomes" id="UP000069654"/>
    </source>
</evidence>
<dbReference type="Gene3D" id="3.40.50.1400">
    <property type="match status" value="2"/>
</dbReference>
<reference evidence="5" key="2">
    <citation type="submission" date="2016-02" db="EMBL/GenBank/DDBJ databases">
        <title>Draft genome sequence of five rapidly growing Mycobacterium species.</title>
        <authorList>
            <person name="Katahira K."/>
            <person name="Gotou Y."/>
            <person name="Iida K."/>
            <person name="Ogura Y."/>
            <person name="Hayashi T."/>
        </authorList>
    </citation>
    <scope>NUCLEOTIDE SEQUENCE [LARGE SCALE GENOMIC DNA]</scope>
    <source>
        <strain evidence="5">JCM6362</strain>
    </source>
</reference>
<feature type="region of interest" description="Disordered" evidence="3">
    <location>
        <begin position="175"/>
        <end position="210"/>
    </location>
</feature>
<dbReference type="PANTHER" id="PTHR33542">
    <property type="entry name" value="SIROHYDROCHLORIN FERROCHELATASE, CHLOROPLASTIC"/>
    <property type="match status" value="1"/>
</dbReference>
<dbReference type="STRING" id="1797.RMCT_4398"/>